<evidence type="ECO:0000313" key="1">
    <source>
        <dbReference type="EMBL" id="TVZ02406.1"/>
    </source>
</evidence>
<accession>A0A6P2BVY8</accession>
<protein>
    <recommendedName>
        <fullName evidence="3">NAD-dependent epimerase/dehydratase family protein</fullName>
    </recommendedName>
</protein>
<dbReference type="SUPFAM" id="SSF51735">
    <property type="entry name" value="NAD(P)-binding Rossmann-fold domains"/>
    <property type="match status" value="2"/>
</dbReference>
<organism evidence="1 2">
    <name type="scientific">Trebonia kvetii</name>
    <dbReference type="NCBI Taxonomy" id="2480626"/>
    <lineage>
        <taxon>Bacteria</taxon>
        <taxon>Bacillati</taxon>
        <taxon>Actinomycetota</taxon>
        <taxon>Actinomycetes</taxon>
        <taxon>Streptosporangiales</taxon>
        <taxon>Treboniaceae</taxon>
        <taxon>Trebonia</taxon>
    </lineage>
</organism>
<dbReference type="Proteomes" id="UP000460272">
    <property type="component" value="Unassembled WGS sequence"/>
</dbReference>
<evidence type="ECO:0008006" key="3">
    <source>
        <dbReference type="Google" id="ProtNLM"/>
    </source>
</evidence>
<reference evidence="1 2" key="1">
    <citation type="submission" date="2018-11" db="EMBL/GenBank/DDBJ databases">
        <title>Trebonia kvetii gen.nov., sp.nov., a novel acidophilic actinobacterium, and proposal of the new actinobacterial family Treboniaceae fam. nov.</title>
        <authorList>
            <person name="Rapoport D."/>
            <person name="Sagova-Mareckova M."/>
            <person name="Sedlacek I."/>
            <person name="Provaznik J."/>
            <person name="Kralova S."/>
            <person name="Pavlinic D."/>
            <person name="Benes V."/>
            <person name="Kopecky J."/>
        </authorList>
    </citation>
    <scope>NUCLEOTIDE SEQUENCE [LARGE SCALE GENOMIC DNA]</scope>
    <source>
        <strain evidence="1 2">15Tr583</strain>
    </source>
</reference>
<name>A0A6P2BVY8_9ACTN</name>
<dbReference type="RefSeq" id="WP_145857381.1">
    <property type="nucleotide sequence ID" value="NZ_RPFW01000005.1"/>
</dbReference>
<comment type="caution">
    <text evidence="1">The sequence shown here is derived from an EMBL/GenBank/DDBJ whole genome shotgun (WGS) entry which is preliminary data.</text>
</comment>
<dbReference type="EMBL" id="RPFW01000005">
    <property type="protein sequence ID" value="TVZ02406.1"/>
    <property type="molecule type" value="Genomic_DNA"/>
</dbReference>
<keyword evidence="2" id="KW-1185">Reference proteome</keyword>
<proteinExistence type="predicted"/>
<sequence>MAPDKLTGQRILVTGFTGRLGGAFAEYLAADNEVTGVAVEATDEALASWRARGGAPVRRRPGRRRLRRAACRLRLRGAHRGRRLPEGLRRRDARQRRGAGVPIVLPGSHDWVKALVHQDDLRAFIAPSLAAASVPVTTVNWSGDEALKGEEWIGYLGSLVGIDPVFVYDDDRARPGGAPSAVLRASITGPAAVGWRDGLEQVVRYWEPRIRSGEYPNAR</sequence>
<dbReference type="OrthoDB" id="9785845at2"/>
<evidence type="ECO:0000313" key="2">
    <source>
        <dbReference type="Proteomes" id="UP000460272"/>
    </source>
</evidence>
<dbReference type="InterPro" id="IPR036291">
    <property type="entry name" value="NAD(P)-bd_dom_sf"/>
</dbReference>
<dbReference type="AlphaFoldDB" id="A0A6P2BVY8"/>
<gene>
    <name evidence="1" type="ORF">EAS64_26770</name>
</gene>